<dbReference type="SMART" id="SM00369">
    <property type="entry name" value="LRR_TYP"/>
    <property type="match status" value="4"/>
</dbReference>
<comment type="caution">
    <text evidence="4">The sequence shown here is derived from an EMBL/GenBank/DDBJ whole genome shotgun (WGS) entry which is preliminary data.</text>
</comment>
<reference evidence="4" key="1">
    <citation type="submission" date="2018-11" db="EMBL/GenBank/DDBJ databases">
        <authorList>
            <person name="Alioto T."/>
            <person name="Alioto T."/>
        </authorList>
    </citation>
    <scope>NUCLEOTIDE SEQUENCE</scope>
</reference>
<sequence>MIFTTLFIVIVSLLEQVSAIPCAGPQGSFCDCIGTIIRCNSQGLTDTFDGVPTNTTELDLSFNKITNIAANAFDDLVSLELLDLGRNNISNIAADAFGDLVSLKSLDLSNNNLSSLPSELFMFNMNLVKVDLSNNHVSSLPSGFFSSMINVYEIKLRNNPLICCNMTDFIEWSIKKQLKDDDINCIELSSSIAYEDFDISNCTFPESCKDAGENLKKDVEYQSKTIRKELSPQI</sequence>
<keyword evidence="1" id="KW-0433">Leucine-rich repeat</keyword>
<keyword evidence="2" id="KW-0677">Repeat</keyword>
<dbReference type="GO" id="GO:0004180">
    <property type="term" value="F:carboxypeptidase activity"/>
    <property type="evidence" value="ECO:0007669"/>
    <property type="project" value="UniProtKB-KW"/>
</dbReference>
<accession>A0A8B6GWL0</accession>
<keyword evidence="5" id="KW-1185">Reference proteome</keyword>
<dbReference type="OrthoDB" id="6162395at2759"/>
<dbReference type="Gene3D" id="3.80.10.10">
    <property type="entry name" value="Ribonuclease Inhibitor"/>
    <property type="match status" value="2"/>
</dbReference>
<dbReference type="AlphaFoldDB" id="A0A8B6GWL0"/>
<protein>
    <submittedName>
        <fullName evidence="4">Carboxypeptidase N regulatory subunit</fullName>
    </submittedName>
</protein>
<feature type="signal peptide" evidence="3">
    <location>
        <begin position="1"/>
        <end position="19"/>
    </location>
</feature>
<evidence type="ECO:0000256" key="1">
    <source>
        <dbReference type="ARBA" id="ARBA00022614"/>
    </source>
</evidence>
<keyword evidence="4" id="KW-0121">Carboxypeptidase</keyword>
<keyword evidence="4" id="KW-0645">Protease</keyword>
<gene>
    <name evidence="4" type="ORF">MGAL_10B017735</name>
</gene>
<name>A0A8B6GWL0_MYTGA</name>
<dbReference type="Proteomes" id="UP000596742">
    <property type="component" value="Unassembled WGS sequence"/>
</dbReference>
<feature type="chain" id="PRO_5032574337" evidence="3">
    <location>
        <begin position="20"/>
        <end position="234"/>
    </location>
</feature>
<dbReference type="InterPro" id="IPR003591">
    <property type="entry name" value="Leu-rich_rpt_typical-subtyp"/>
</dbReference>
<dbReference type="PANTHER" id="PTHR24369">
    <property type="entry name" value="ANTIGEN BSP, PUTATIVE-RELATED"/>
    <property type="match status" value="1"/>
</dbReference>
<dbReference type="InterPro" id="IPR032675">
    <property type="entry name" value="LRR_dom_sf"/>
</dbReference>
<dbReference type="InterPro" id="IPR001611">
    <property type="entry name" value="Leu-rich_rpt"/>
</dbReference>
<dbReference type="PRINTS" id="PR00019">
    <property type="entry name" value="LEURICHRPT"/>
</dbReference>
<evidence type="ECO:0000313" key="4">
    <source>
        <dbReference type="EMBL" id="VDI70696.1"/>
    </source>
</evidence>
<keyword evidence="3" id="KW-0732">Signal</keyword>
<dbReference type="PROSITE" id="PS51450">
    <property type="entry name" value="LRR"/>
    <property type="match status" value="2"/>
</dbReference>
<evidence type="ECO:0000256" key="3">
    <source>
        <dbReference type="SAM" id="SignalP"/>
    </source>
</evidence>
<dbReference type="GO" id="GO:0005886">
    <property type="term" value="C:plasma membrane"/>
    <property type="evidence" value="ECO:0007669"/>
    <property type="project" value="TreeGrafter"/>
</dbReference>
<dbReference type="Pfam" id="PF13855">
    <property type="entry name" value="LRR_8"/>
    <property type="match status" value="1"/>
</dbReference>
<evidence type="ECO:0000313" key="5">
    <source>
        <dbReference type="Proteomes" id="UP000596742"/>
    </source>
</evidence>
<dbReference type="Pfam" id="PF00560">
    <property type="entry name" value="LRR_1"/>
    <property type="match status" value="1"/>
</dbReference>
<dbReference type="EMBL" id="UYJE01009160">
    <property type="protein sequence ID" value="VDI70696.1"/>
    <property type="molecule type" value="Genomic_DNA"/>
</dbReference>
<evidence type="ECO:0000256" key="2">
    <source>
        <dbReference type="ARBA" id="ARBA00022737"/>
    </source>
</evidence>
<keyword evidence="4" id="KW-0378">Hydrolase</keyword>
<dbReference type="SUPFAM" id="SSF52058">
    <property type="entry name" value="L domain-like"/>
    <property type="match status" value="1"/>
</dbReference>
<proteinExistence type="predicted"/>
<organism evidence="4 5">
    <name type="scientific">Mytilus galloprovincialis</name>
    <name type="common">Mediterranean mussel</name>
    <dbReference type="NCBI Taxonomy" id="29158"/>
    <lineage>
        <taxon>Eukaryota</taxon>
        <taxon>Metazoa</taxon>
        <taxon>Spiralia</taxon>
        <taxon>Lophotrochozoa</taxon>
        <taxon>Mollusca</taxon>
        <taxon>Bivalvia</taxon>
        <taxon>Autobranchia</taxon>
        <taxon>Pteriomorphia</taxon>
        <taxon>Mytilida</taxon>
        <taxon>Mytiloidea</taxon>
        <taxon>Mytilidae</taxon>
        <taxon>Mytilinae</taxon>
        <taxon>Mytilus</taxon>
    </lineage>
</organism>
<dbReference type="PANTHER" id="PTHR24369:SF211">
    <property type="entry name" value="LEUCINE-RICH REPEAT-CONTAINING PROTEIN 15-LIKE"/>
    <property type="match status" value="1"/>
</dbReference>
<dbReference type="InterPro" id="IPR050541">
    <property type="entry name" value="LRR_TM_domain-containing"/>
</dbReference>